<dbReference type="EMBL" id="BMMX01000024">
    <property type="protein sequence ID" value="GGL05084.1"/>
    <property type="molecule type" value="Genomic_DNA"/>
</dbReference>
<accession>A0A8J3C1J4</accession>
<feature type="transmembrane region" description="Helical" evidence="1">
    <location>
        <begin position="61"/>
        <end position="81"/>
    </location>
</feature>
<feature type="transmembrane region" description="Helical" evidence="1">
    <location>
        <begin position="21"/>
        <end position="41"/>
    </location>
</feature>
<keyword evidence="1" id="KW-1133">Transmembrane helix</keyword>
<reference evidence="2" key="1">
    <citation type="journal article" date="2014" name="Int. J. Syst. Evol. Microbiol.">
        <title>Complete genome sequence of Corynebacterium casei LMG S-19264T (=DSM 44701T), isolated from a smear-ripened cheese.</title>
        <authorList>
            <consortium name="US DOE Joint Genome Institute (JGI-PGF)"/>
            <person name="Walter F."/>
            <person name="Albersmeier A."/>
            <person name="Kalinowski J."/>
            <person name="Ruckert C."/>
        </authorList>
    </citation>
    <scope>NUCLEOTIDE SEQUENCE</scope>
    <source>
        <strain evidence="2">CGMCC 4.7299</strain>
    </source>
</reference>
<evidence type="ECO:0000313" key="2">
    <source>
        <dbReference type="EMBL" id="GGL05084.1"/>
    </source>
</evidence>
<keyword evidence="1" id="KW-0472">Membrane</keyword>
<keyword evidence="3" id="KW-1185">Reference proteome</keyword>
<comment type="caution">
    <text evidence="2">The sequence shown here is derived from an EMBL/GenBank/DDBJ whole genome shotgun (WGS) entry which is preliminary data.</text>
</comment>
<evidence type="ECO:0008006" key="4">
    <source>
        <dbReference type="Google" id="ProtNLM"/>
    </source>
</evidence>
<proteinExistence type="predicted"/>
<evidence type="ECO:0000313" key="3">
    <source>
        <dbReference type="Proteomes" id="UP000656042"/>
    </source>
</evidence>
<dbReference type="RefSeq" id="WP_189081225.1">
    <property type="nucleotide sequence ID" value="NZ_BMMX01000024.1"/>
</dbReference>
<dbReference type="Proteomes" id="UP000656042">
    <property type="component" value="Unassembled WGS sequence"/>
</dbReference>
<organism evidence="2 3">
    <name type="scientific">Mangrovihabitans endophyticus</name>
    <dbReference type="NCBI Taxonomy" id="1751298"/>
    <lineage>
        <taxon>Bacteria</taxon>
        <taxon>Bacillati</taxon>
        <taxon>Actinomycetota</taxon>
        <taxon>Actinomycetes</taxon>
        <taxon>Micromonosporales</taxon>
        <taxon>Micromonosporaceae</taxon>
        <taxon>Mangrovihabitans</taxon>
    </lineage>
</organism>
<protein>
    <recommendedName>
        <fullName evidence="4">SMODS-associated and fused to various effectors domain-containing protein</fullName>
    </recommendedName>
</protein>
<evidence type="ECO:0000256" key="1">
    <source>
        <dbReference type="SAM" id="Phobius"/>
    </source>
</evidence>
<dbReference type="AlphaFoldDB" id="A0A8J3C1J4"/>
<gene>
    <name evidence="2" type="ORF">GCM10012284_44540</name>
</gene>
<reference evidence="2" key="2">
    <citation type="submission" date="2020-09" db="EMBL/GenBank/DDBJ databases">
        <authorList>
            <person name="Sun Q."/>
            <person name="Zhou Y."/>
        </authorList>
    </citation>
    <scope>NUCLEOTIDE SEQUENCE</scope>
    <source>
        <strain evidence="2">CGMCC 4.7299</strain>
    </source>
</reference>
<name>A0A8J3C1J4_9ACTN</name>
<keyword evidence="1" id="KW-0812">Transmembrane</keyword>
<sequence>MIGRDKVRRWRDRRRTPWRLGGANFLAAAALAGTTATGGLIIEDWLPVAPGTPAGSTAGRWILLVACLLLLLLALVFRGWLHQHTGTLFYLRMLDDAMPDLHDAAVKQARQRRISLRTVTRWVDYEAATTNGIIDLSRPCAELAATTEAVLNGDRDDTGYTVAPNLAWPAALAVGAELPDIEGLRLLELPGRGGDVLFDPATAKAGPHPLARTAGTMPGRTRGRRRLGLLLTFTQPMDPAKAFAGCMVSDYLHVHWPAAADGIPYRPTLTGAQMAALSVELADALTDIFRSEAAAGGMRRGVVVAATIPKTVALALGHRLAAADRLRFFTGTYLLHFDQPTRTYQPMRVHPAQPRNR</sequence>